<feature type="transmembrane region" description="Helical" evidence="1">
    <location>
        <begin position="12"/>
        <end position="31"/>
    </location>
</feature>
<protein>
    <recommendedName>
        <fullName evidence="4">Phage holin</fullName>
    </recommendedName>
</protein>
<dbReference type="Proteomes" id="UP000214688">
    <property type="component" value="Chromosome"/>
</dbReference>
<evidence type="ECO:0000313" key="2">
    <source>
        <dbReference type="EMBL" id="ASS74537.1"/>
    </source>
</evidence>
<sequence>MTEQILGMLQDGASIVLQIAVLVGLFLLRGLKQRMDQFYEAKTLLQNRQLLAQLGQEAFSYAETVHQTEDGPAKMNEAVKYLLNKCDAHGMQDVPMKDMLAVIETAWLADRRVTRATVPSVRLMTDEER</sequence>
<name>A0A223CZM1_9BACL</name>
<keyword evidence="1" id="KW-1133">Transmembrane helix</keyword>
<dbReference type="AlphaFoldDB" id="A0A223CZM1"/>
<keyword evidence="1" id="KW-0812">Transmembrane</keyword>
<organism evidence="2 3">
    <name type="scientific">Tumebacillus algifaecis</name>
    <dbReference type="NCBI Taxonomy" id="1214604"/>
    <lineage>
        <taxon>Bacteria</taxon>
        <taxon>Bacillati</taxon>
        <taxon>Bacillota</taxon>
        <taxon>Bacilli</taxon>
        <taxon>Bacillales</taxon>
        <taxon>Alicyclobacillaceae</taxon>
        <taxon>Tumebacillus</taxon>
    </lineage>
</organism>
<dbReference type="KEGG" id="tab:CIG75_05680"/>
<reference evidence="2 3" key="1">
    <citation type="journal article" date="2015" name="Int. J. Syst. Evol. Microbiol.">
        <title>Tumebacillus algifaecis sp. nov., isolated from decomposing algal scum.</title>
        <authorList>
            <person name="Wu Y.F."/>
            <person name="Zhang B."/>
            <person name="Xing P."/>
            <person name="Wu Q.L."/>
            <person name="Liu S.J."/>
        </authorList>
    </citation>
    <scope>NUCLEOTIDE SEQUENCE [LARGE SCALE GENOMIC DNA]</scope>
    <source>
        <strain evidence="2 3">THMBR28</strain>
    </source>
</reference>
<gene>
    <name evidence="2" type="ORF">CIG75_05680</name>
</gene>
<dbReference type="RefSeq" id="WP_094235789.1">
    <property type="nucleotide sequence ID" value="NZ_CP022657.1"/>
</dbReference>
<proteinExistence type="predicted"/>
<keyword evidence="1" id="KW-0472">Membrane</keyword>
<evidence type="ECO:0000313" key="3">
    <source>
        <dbReference type="Proteomes" id="UP000214688"/>
    </source>
</evidence>
<accession>A0A223CZM1</accession>
<dbReference type="EMBL" id="CP022657">
    <property type="protein sequence ID" value="ASS74537.1"/>
    <property type="molecule type" value="Genomic_DNA"/>
</dbReference>
<evidence type="ECO:0008006" key="4">
    <source>
        <dbReference type="Google" id="ProtNLM"/>
    </source>
</evidence>
<dbReference type="OrthoDB" id="2381872at2"/>
<keyword evidence="3" id="KW-1185">Reference proteome</keyword>
<evidence type="ECO:0000256" key="1">
    <source>
        <dbReference type="SAM" id="Phobius"/>
    </source>
</evidence>